<dbReference type="EMBL" id="JAJSOF020000003">
    <property type="protein sequence ID" value="KAJ4450488.1"/>
    <property type="molecule type" value="Genomic_DNA"/>
</dbReference>
<sequence length="169" mass="19678">MPGLNPKSLSSAYEEKAYEESTARMMDVTFLSKMNQDYDQTIFSDSENDLQLAVYKLNEIAKKFNMTISERKSEVMAFNGKDHMRCKISINDNIIEQKNELEQATGNKHKRKTPNRPKIRGRRSPVRKNTRRTTVNAPTTLYTKQNRRSINEHDKNTADDKQTRNPHLN</sequence>
<keyword evidence="3" id="KW-1185">Reference proteome</keyword>
<accession>A0ABQ8TW03</accession>
<protein>
    <submittedName>
        <fullName evidence="2">Uncharacterized protein</fullName>
    </submittedName>
</protein>
<gene>
    <name evidence="2" type="ORF">ANN_01913</name>
</gene>
<evidence type="ECO:0000313" key="3">
    <source>
        <dbReference type="Proteomes" id="UP001148838"/>
    </source>
</evidence>
<reference evidence="2 3" key="1">
    <citation type="journal article" date="2022" name="Allergy">
        <title>Genome assembly and annotation of Periplaneta americana reveal a comprehensive cockroach allergen profile.</title>
        <authorList>
            <person name="Wang L."/>
            <person name="Xiong Q."/>
            <person name="Saelim N."/>
            <person name="Wang L."/>
            <person name="Nong W."/>
            <person name="Wan A.T."/>
            <person name="Shi M."/>
            <person name="Liu X."/>
            <person name="Cao Q."/>
            <person name="Hui J.H.L."/>
            <person name="Sookrung N."/>
            <person name="Leung T.F."/>
            <person name="Tungtrongchitr A."/>
            <person name="Tsui S.K.W."/>
        </authorList>
    </citation>
    <scope>NUCLEOTIDE SEQUENCE [LARGE SCALE GENOMIC DNA]</scope>
    <source>
        <strain evidence="2">PWHHKU_190912</strain>
    </source>
</reference>
<feature type="compositionally biased region" description="Basic and acidic residues" evidence="1">
    <location>
        <begin position="149"/>
        <end position="163"/>
    </location>
</feature>
<evidence type="ECO:0000256" key="1">
    <source>
        <dbReference type="SAM" id="MobiDB-lite"/>
    </source>
</evidence>
<feature type="compositionally biased region" description="Polar residues" evidence="1">
    <location>
        <begin position="132"/>
        <end position="144"/>
    </location>
</feature>
<organism evidence="2 3">
    <name type="scientific">Periplaneta americana</name>
    <name type="common">American cockroach</name>
    <name type="synonym">Blatta americana</name>
    <dbReference type="NCBI Taxonomy" id="6978"/>
    <lineage>
        <taxon>Eukaryota</taxon>
        <taxon>Metazoa</taxon>
        <taxon>Ecdysozoa</taxon>
        <taxon>Arthropoda</taxon>
        <taxon>Hexapoda</taxon>
        <taxon>Insecta</taxon>
        <taxon>Pterygota</taxon>
        <taxon>Neoptera</taxon>
        <taxon>Polyneoptera</taxon>
        <taxon>Dictyoptera</taxon>
        <taxon>Blattodea</taxon>
        <taxon>Blattoidea</taxon>
        <taxon>Blattidae</taxon>
        <taxon>Blattinae</taxon>
        <taxon>Periplaneta</taxon>
    </lineage>
</organism>
<dbReference type="Proteomes" id="UP001148838">
    <property type="component" value="Unassembled WGS sequence"/>
</dbReference>
<evidence type="ECO:0000313" key="2">
    <source>
        <dbReference type="EMBL" id="KAJ4450488.1"/>
    </source>
</evidence>
<feature type="region of interest" description="Disordered" evidence="1">
    <location>
        <begin position="102"/>
        <end position="169"/>
    </location>
</feature>
<feature type="compositionally biased region" description="Basic residues" evidence="1">
    <location>
        <begin position="107"/>
        <end position="131"/>
    </location>
</feature>
<proteinExistence type="predicted"/>
<name>A0ABQ8TW03_PERAM</name>
<comment type="caution">
    <text evidence="2">The sequence shown here is derived from an EMBL/GenBank/DDBJ whole genome shotgun (WGS) entry which is preliminary data.</text>
</comment>